<evidence type="ECO:0000313" key="1">
    <source>
        <dbReference type="EMBL" id="GFY25356.1"/>
    </source>
</evidence>
<dbReference type="Proteomes" id="UP000887159">
    <property type="component" value="Unassembled WGS sequence"/>
</dbReference>
<gene>
    <name evidence="1" type="ORF">TNCV_2484761</name>
</gene>
<evidence type="ECO:0000313" key="2">
    <source>
        <dbReference type="Proteomes" id="UP000887159"/>
    </source>
</evidence>
<dbReference type="AlphaFoldDB" id="A0A8X6VZT0"/>
<comment type="caution">
    <text evidence="1">The sequence shown here is derived from an EMBL/GenBank/DDBJ whole genome shotgun (WGS) entry which is preliminary data.</text>
</comment>
<sequence>MNDLRYSSSFPTETGRIDNREQWNPWAGASQYLILKKSAWWRSWFVACLVRSGLRFRPLPRSVDFHDAENSRRLCRTIILYVKDP</sequence>
<accession>A0A8X6VZT0</accession>
<reference evidence="1" key="1">
    <citation type="submission" date="2020-08" db="EMBL/GenBank/DDBJ databases">
        <title>Multicomponent nature underlies the extraordinary mechanical properties of spider dragline silk.</title>
        <authorList>
            <person name="Kono N."/>
            <person name="Nakamura H."/>
            <person name="Mori M."/>
            <person name="Yoshida Y."/>
            <person name="Ohtoshi R."/>
            <person name="Malay A.D."/>
            <person name="Moran D.A.P."/>
            <person name="Tomita M."/>
            <person name="Numata K."/>
            <person name="Arakawa K."/>
        </authorList>
    </citation>
    <scope>NUCLEOTIDE SEQUENCE</scope>
</reference>
<proteinExistence type="predicted"/>
<name>A0A8X6VZT0_TRICX</name>
<organism evidence="1 2">
    <name type="scientific">Trichonephila clavipes</name>
    <name type="common">Golden silk orbweaver</name>
    <name type="synonym">Nephila clavipes</name>
    <dbReference type="NCBI Taxonomy" id="2585209"/>
    <lineage>
        <taxon>Eukaryota</taxon>
        <taxon>Metazoa</taxon>
        <taxon>Ecdysozoa</taxon>
        <taxon>Arthropoda</taxon>
        <taxon>Chelicerata</taxon>
        <taxon>Arachnida</taxon>
        <taxon>Araneae</taxon>
        <taxon>Araneomorphae</taxon>
        <taxon>Entelegynae</taxon>
        <taxon>Araneoidea</taxon>
        <taxon>Nephilidae</taxon>
        <taxon>Trichonephila</taxon>
    </lineage>
</organism>
<protein>
    <submittedName>
        <fullName evidence="1">Uncharacterized protein</fullName>
    </submittedName>
</protein>
<keyword evidence="2" id="KW-1185">Reference proteome</keyword>
<dbReference type="EMBL" id="BMAU01021371">
    <property type="protein sequence ID" value="GFY25356.1"/>
    <property type="molecule type" value="Genomic_DNA"/>
</dbReference>